<accession>A0ABR9TK08</accession>
<dbReference type="Proteomes" id="UP000640614">
    <property type="component" value="Unassembled WGS sequence"/>
</dbReference>
<evidence type="ECO:0008006" key="4">
    <source>
        <dbReference type="Google" id="ProtNLM"/>
    </source>
</evidence>
<evidence type="ECO:0000313" key="2">
    <source>
        <dbReference type="EMBL" id="MBE8725620.1"/>
    </source>
</evidence>
<reference evidence="2 3" key="1">
    <citation type="submission" date="2018-07" db="EMBL/GenBank/DDBJ databases">
        <title>Genome assembly of strain KB82.</title>
        <authorList>
            <person name="Kukolya J."/>
            <person name="Horvath B."/>
            <person name="Nagy I."/>
            <person name="Toth A."/>
        </authorList>
    </citation>
    <scope>NUCLEOTIDE SEQUENCE [LARGE SCALE GENOMIC DNA]</scope>
    <source>
        <strain evidence="2 3">Kb82</strain>
    </source>
</reference>
<dbReference type="EMBL" id="PRDM01000002">
    <property type="protein sequence ID" value="MBE8725620.1"/>
    <property type="molecule type" value="Genomic_DNA"/>
</dbReference>
<proteinExistence type="predicted"/>
<feature type="transmembrane region" description="Helical" evidence="1">
    <location>
        <begin position="113"/>
        <end position="133"/>
    </location>
</feature>
<name>A0ABR9TK08_9FLAO</name>
<sequence length="144" mass="16937">MIGFFPVIGNICTILYYNDTYINSEKYQKKYVLIDSLEYFSSDPEARVDGYSKDLNNYKTIILLNKDRDEESKIDSTGNAHMYVWYRNGIDFAYPAKKEDKSLPAKKIFYQKAAIPFFWLLSIIITVLMYKIIKNSKLFKGFED</sequence>
<evidence type="ECO:0000256" key="1">
    <source>
        <dbReference type="SAM" id="Phobius"/>
    </source>
</evidence>
<keyword evidence="3" id="KW-1185">Reference proteome</keyword>
<protein>
    <recommendedName>
        <fullName evidence="4">DUF3592 domain-containing protein</fullName>
    </recommendedName>
</protein>
<comment type="caution">
    <text evidence="2">The sequence shown here is derived from an EMBL/GenBank/DDBJ whole genome shotgun (WGS) entry which is preliminary data.</text>
</comment>
<keyword evidence="1" id="KW-1133">Transmembrane helix</keyword>
<gene>
    <name evidence="2" type="ORF">C4F50_11740</name>
</gene>
<keyword evidence="1" id="KW-0472">Membrane</keyword>
<evidence type="ECO:0000313" key="3">
    <source>
        <dbReference type="Proteomes" id="UP000640614"/>
    </source>
</evidence>
<organism evidence="2 3">
    <name type="scientific">Flavobacterium hungaricum</name>
    <dbReference type="NCBI Taxonomy" id="2082725"/>
    <lineage>
        <taxon>Bacteria</taxon>
        <taxon>Pseudomonadati</taxon>
        <taxon>Bacteroidota</taxon>
        <taxon>Flavobacteriia</taxon>
        <taxon>Flavobacteriales</taxon>
        <taxon>Flavobacteriaceae</taxon>
        <taxon>Flavobacterium</taxon>
    </lineage>
</organism>
<keyword evidence="1" id="KW-0812">Transmembrane</keyword>